<evidence type="ECO:0000313" key="4">
    <source>
        <dbReference type="Proteomes" id="UP001171916"/>
    </source>
</evidence>
<proteinExistence type="predicted"/>
<keyword evidence="1" id="KW-0472">Membrane</keyword>
<evidence type="ECO:0000256" key="1">
    <source>
        <dbReference type="SAM" id="Phobius"/>
    </source>
</evidence>
<dbReference type="Gene3D" id="1.10.4030.10">
    <property type="entry name" value="Porin chaperone SurA, peptide-binding domain"/>
    <property type="match status" value="1"/>
</dbReference>
<dbReference type="EMBL" id="JAUEPH010000004">
    <property type="protein sequence ID" value="MDN3204527.1"/>
    <property type="molecule type" value="Genomic_DNA"/>
</dbReference>
<dbReference type="GO" id="GO:0016853">
    <property type="term" value="F:isomerase activity"/>
    <property type="evidence" value="ECO:0007669"/>
    <property type="project" value="UniProtKB-KW"/>
</dbReference>
<keyword evidence="3" id="KW-0413">Isomerase</keyword>
<dbReference type="InterPro" id="IPR046357">
    <property type="entry name" value="PPIase_dom_sf"/>
</dbReference>
<dbReference type="Gene3D" id="3.10.50.40">
    <property type="match status" value="1"/>
</dbReference>
<gene>
    <name evidence="3" type="ORF">QVH07_10225</name>
</gene>
<comment type="caution">
    <text evidence="3">The sequence shown here is derived from an EMBL/GenBank/DDBJ whole genome shotgun (WGS) entry which is preliminary data.</text>
</comment>
<protein>
    <submittedName>
        <fullName evidence="3">Peptidyl-prolyl cis-trans isomerase</fullName>
    </submittedName>
</protein>
<dbReference type="RefSeq" id="WP_290000129.1">
    <property type="nucleotide sequence ID" value="NZ_JAUEPH010000004.1"/>
</dbReference>
<keyword evidence="1" id="KW-0812">Transmembrane</keyword>
<name>A0ABT7YDD3_9BACT</name>
<dbReference type="Proteomes" id="UP001171916">
    <property type="component" value="Unassembled WGS sequence"/>
</dbReference>
<keyword evidence="1" id="KW-1133">Transmembrane helix</keyword>
<reference evidence="3" key="1">
    <citation type="submission" date="2023-06" db="EMBL/GenBank/DDBJ databases">
        <title>Robiginitalea aurantiacus sp. nov. and Algoriphagus sediminis sp. nov., isolated from coastal sediment.</title>
        <authorList>
            <person name="Zhou Z.Y."/>
            <person name="An J."/>
            <person name="Jia Y.W."/>
            <person name="Du Z.J."/>
        </authorList>
    </citation>
    <scope>NUCLEOTIDE SEQUENCE</scope>
    <source>
        <strain evidence="3">C2-7</strain>
    </source>
</reference>
<organism evidence="3 4">
    <name type="scientific">Algoriphagus sediminis</name>
    <dbReference type="NCBI Taxonomy" id="3057113"/>
    <lineage>
        <taxon>Bacteria</taxon>
        <taxon>Pseudomonadati</taxon>
        <taxon>Bacteroidota</taxon>
        <taxon>Cytophagia</taxon>
        <taxon>Cytophagales</taxon>
        <taxon>Cyclobacteriaceae</taxon>
        <taxon>Algoriphagus</taxon>
    </lineage>
</organism>
<feature type="domain" description="PpiC" evidence="2">
    <location>
        <begin position="113"/>
        <end position="241"/>
    </location>
</feature>
<evidence type="ECO:0000259" key="2">
    <source>
        <dbReference type="Pfam" id="PF13145"/>
    </source>
</evidence>
<accession>A0ABT7YDD3</accession>
<dbReference type="InterPro" id="IPR000297">
    <property type="entry name" value="PPIase_PpiC"/>
</dbReference>
<sequence>MKQLLKEPLLHFIGLGLLIFIVYGLVAKDETDENTIVFDSYDLNSLLSKWELQWKRPPTEEELKGILETNIKQELFYQEALKMNLDHNDEIIKRRLSQKMEFLSNDLVSMQPPTDEELTAYYSLKMNNYLTNYKYTLHYVNYSFDKNKQPFQVASKALSQANKDQLASLRGAGDPLPFPNYFENSDELSIRKTLGSSFTDTLRVIDTNVWTGPIQSGFGFHLVYITDRKQPAPIPLEQIKERVLNDYNYDRQLKLDSALYNEIKKQYSFELDLNEEEFDPEIIELVESTLKGT</sequence>
<keyword evidence="4" id="KW-1185">Reference proteome</keyword>
<evidence type="ECO:0000313" key="3">
    <source>
        <dbReference type="EMBL" id="MDN3204527.1"/>
    </source>
</evidence>
<feature type="transmembrane region" description="Helical" evidence="1">
    <location>
        <begin position="9"/>
        <end position="26"/>
    </location>
</feature>
<dbReference type="Pfam" id="PF13145">
    <property type="entry name" value="Rotamase_2"/>
    <property type="match status" value="1"/>
</dbReference>